<dbReference type="InterPro" id="IPR013785">
    <property type="entry name" value="Aldolase_TIM"/>
</dbReference>
<sequence length="213" mass="22026">MSLPVPTSSTPAVHEVVEHLRGARVVPTVRAADADAADALARELLAAGLTTFEFTATTPGWQELVAGWTSDHPEAMVGLGTVTSTDIAEQALTAGARFLVSPFQVPEVRPVADAADRLFVEGGLTPSELRTSANRGVAKLFPAHVGGIQYLKSLLAVLPGARIMATGGVTVDNAVDWLAAGAFTASIGSDLYRGGDVGANVARLRALLDGKED</sequence>
<gene>
    <name evidence="6" type="ORF">OG626_19125</name>
</gene>
<reference evidence="6" key="1">
    <citation type="submission" date="2022-10" db="EMBL/GenBank/DDBJ databases">
        <title>The complete genomes of actinobacterial strains from the NBC collection.</title>
        <authorList>
            <person name="Joergensen T.S."/>
            <person name="Alvarez Arevalo M."/>
            <person name="Sterndorff E.B."/>
            <person name="Faurdal D."/>
            <person name="Vuksanovic O."/>
            <person name="Mourched A.-S."/>
            <person name="Charusanti P."/>
            <person name="Shaw S."/>
            <person name="Blin K."/>
            <person name="Weber T."/>
        </authorList>
    </citation>
    <scope>NUCLEOTIDE SEQUENCE</scope>
    <source>
        <strain evidence="6">NBC_01401</strain>
    </source>
</reference>
<dbReference type="InterPro" id="IPR000887">
    <property type="entry name" value="Aldlse_KDPG_KHG"/>
</dbReference>
<name>A0AAU3GXG0_9ACTN</name>
<comment type="subunit">
    <text evidence="3">Homotrimer.</text>
</comment>
<evidence type="ECO:0000256" key="1">
    <source>
        <dbReference type="ARBA" id="ARBA00004761"/>
    </source>
</evidence>
<accession>A0AAU3GXG0</accession>
<protein>
    <submittedName>
        <fullName evidence="6">Bifunctional 4-hydroxy-2-oxoglutarate aldolase/2-dehydro-3-deoxy-phosphogluconate aldolase</fullName>
    </submittedName>
</protein>
<dbReference type="CDD" id="cd00452">
    <property type="entry name" value="KDPG_aldolase"/>
    <property type="match status" value="1"/>
</dbReference>
<dbReference type="AlphaFoldDB" id="A0AAU3GXG0"/>
<evidence type="ECO:0000256" key="3">
    <source>
        <dbReference type="ARBA" id="ARBA00011233"/>
    </source>
</evidence>
<evidence type="ECO:0000313" key="6">
    <source>
        <dbReference type="EMBL" id="WTY96864.1"/>
    </source>
</evidence>
<dbReference type="Pfam" id="PF01081">
    <property type="entry name" value="Aldolase"/>
    <property type="match status" value="1"/>
</dbReference>
<evidence type="ECO:0000256" key="4">
    <source>
        <dbReference type="ARBA" id="ARBA00023239"/>
    </source>
</evidence>
<dbReference type="EMBL" id="CP109535">
    <property type="protein sequence ID" value="WTY96864.1"/>
    <property type="molecule type" value="Genomic_DNA"/>
</dbReference>
<dbReference type="SUPFAM" id="SSF51569">
    <property type="entry name" value="Aldolase"/>
    <property type="match status" value="1"/>
</dbReference>
<keyword evidence="5" id="KW-0119">Carbohydrate metabolism</keyword>
<evidence type="ECO:0000256" key="2">
    <source>
        <dbReference type="ARBA" id="ARBA00006906"/>
    </source>
</evidence>
<keyword evidence="4" id="KW-0456">Lyase</keyword>
<dbReference type="PANTHER" id="PTHR30246">
    <property type="entry name" value="2-KETO-3-DEOXY-6-PHOSPHOGLUCONATE ALDOLASE"/>
    <property type="match status" value="1"/>
</dbReference>
<comment type="pathway">
    <text evidence="1">Carbohydrate acid metabolism.</text>
</comment>
<evidence type="ECO:0000256" key="5">
    <source>
        <dbReference type="ARBA" id="ARBA00023277"/>
    </source>
</evidence>
<dbReference type="GO" id="GO:0016829">
    <property type="term" value="F:lyase activity"/>
    <property type="evidence" value="ECO:0007669"/>
    <property type="project" value="UniProtKB-KW"/>
</dbReference>
<dbReference type="Gene3D" id="3.20.20.70">
    <property type="entry name" value="Aldolase class I"/>
    <property type="match status" value="1"/>
</dbReference>
<dbReference type="PANTHER" id="PTHR30246:SF1">
    <property type="entry name" value="2-DEHYDRO-3-DEOXY-6-PHOSPHOGALACTONATE ALDOLASE-RELATED"/>
    <property type="match status" value="1"/>
</dbReference>
<organism evidence="6">
    <name type="scientific">Streptomyces sp. NBC_01401</name>
    <dbReference type="NCBI Taxonomy" id="2903854"/>
    <lineage>
        <taxon>Bacteria</taxon>
        <taxon>Bacillati</taxon>
        <taxon>Actinomycetota</taxon>
        <taxon>Actinomycetes</taxon>
        <taxon>Kitasatosporales</taxon>
        <taxon>Streptomycetaceae</taxon>
        <taxon>Streptomyces</taxon>
    </lineage>
</organism>
<comment type="similarity">
    <text evidence="2">Belongs to the KHG/KDPG aldolase family.</text>
</comment>
<proteinExistence type="inferred from homology"/>